<protein>
    <submittedName>
        <fullName evidence="2">Uncharacterized protein</fullName>
    </submittedName>
</protein>
<keyword evidence="1" id="KW-1133">Transmembrane helix</keyword>
<dbReference type="AlphaFoldDB" id="A0AAN9QJJ7"/>
<dbReference type="EMBL" id="JAYMYQ010000004">
    <property type="protein sequence ID" value="KAK7339965.1"/>
    <property type="molecule type" value="Genomic_DNA"/>
</dbReference>
<gene>
    <name evidence="2" type="ORF">VNO77_20655</name>
</gene>
<organism evidence="2 3">
    <name type="scientific">Canavalia gladiata</name>
    <name type="common">Sword bean</name>
    <name type="synonym">Dolichos gladiatus</name>
    <dbReference type="NCBI Taxonomy" id="3824"/>
    <lineage>
        <taxon>Eukaryota</taxon>
        <taxon>Viridiplantae</taxon>
        <taxon>Streptophyta</taxon>
        <taxon>Embryophyta</taxon>
        <taxon>Tracheophyta</taxon>
        <taxon>Spermatophyta</taxon>
        <taxon>Magnoliopsida</taxon>
        <taxon>eudicotyledons</taxon>
        <taxon>Gunneridae</taxon>
        <taxon>Pentapetalae</taxon>
        <taxon>rosids</taxon>
        <taxon>fabids</taxon>
        <taxon>Fabales</taxon>
        <taxon>Fabaceae</taxon>
        <taxon>Papilionoideae</taxon>
        <taxon>50 kb inversion clade</taxon>
        <taxon>NPAAA clade</taxon>
        <taxon>indigoferoid/millettioid clade</taxon>
        <taxon>Phaseoleae</taxon>
        <taxon>Canavalia</taxon>
    </lineage>
</organism>
<reference evidence="2 3" key="1">
    <citation type="submission" date="2024-01" db="EMBL/GenBank/DDBJ databases">
        <title>The genomes of 5 underutilized Papilionoideae crops provide insights into root nodulation and disease resistanc.</title>
        <authorList>
            <person name="Jiang F."/>
        </authorList>
    </citation>
    <scope>NUCLEOTIDE SEQUENCE [LARGE SCALE GENOMIC DNA]</scope>
    <source>
        <strain evidence="2">LVBAO_FW01</strain>
        <tissue evidence="2">Leaves</tissue>
    </source>
</reference>
<keyword evidence="3" id="KW-1185">Reference proteome</keyword>
<keyword evidence="1" id="KW-0812">Transmembrane</keyword>
<feature type="transmembrane region" description="Helical" evidence="1">
    <location>
        <begin position="12"/>
        <end position="35"/>
    </location>
</feature>
<name>A0AAN9QJJ7_CANGL</name>
<sequence length="72" mass="8041">MNDNSVSHSFCLIKHISNTTIALFLAFLSLSVLHYRKDFTNLKMECVAPPTPTRFRLSTSATEIVVEDSSPP</sequence>
<accession>A0AAN9QJJ7</accession>
<evidence type="ECO:0000256" key="1">
    <source>
        <dbReference type="SAM" id="Phobius"/>
    </source>
</evidence>
<keyword evidence="1" id="KW-0472">Membrane</keyword>
<proteinExistence type="predicted"/>
<dbReference type="Proteomes" id="UP001367508">
    <property type="component" value="Unassembled WGS sequence"/>
</dbReference>
<comment type="caution">
    <text evidence="2">The sequence shown here is derived from an EMBL/GenBank/DDBJ whole genome shotgun (WGS) entry which is preliminary data.</text>
</comment>
<evidence type="ECO:0000313" key="2">
    <source>
        <dbReference type="EMBL" id="KAK7339965.1"/>
    </source>
</evidence>
<evidence type="ECO:0000313" key="3">
    <source>
        <dbReference type="Proteomes" id="UP001367508"/>
    </source>
</evidence>